<evidence type="ECO:0000313" key="2">
    <source>
        <dbReference type="Proteomes" id="UP000310353"/>
    </source>
</evidence>
<name>A0A4U7BR64_9BACT</name>
<sequence length="256" mass="30197">MKIVFAGKSNEYEIEKSSFCNEAFVIKDKIPNRDGVDFITNIVKTLEFNDDCFNFDEIMKHLERYSNEDVIVVENFFNNETDDETKKINLDSDMYIQAFTQDDAQNFSRNDSKRGQFKLLKTFSRIFQNANFIIKSENYELSGNIQLSKKDKLEIFRDLEYKDMEIGFVKIEIFNYDNINDSLNFNLEEFPSGASYKYGILQNTMYIILQGKMSNNSLFSFLKSFVYKNKNKQSCNKTFVLTFNHKLVYRLEASFI</sequence>
<evidence type="ECO:0000313" key="1">
    <source>
        <dbReference type="EMBL" id="TKX31194.1"/>
    </source>
</evidence>
<protein>
    <submittedName>
        <fullName evidence="1">Uncharacterized protein</fullName>
    </submittedName>
</protein>
<dbReference type="Pfam" id="PF17437">
    <property type="entry name" value="DUF5416"/>
    <property type="match status" value="1"/>
</dbReference>
<dbReference type="OrthoDB" id="5354443at2"/>
<reference evidence="1 2" key="1">
    <citation type="submission" date="2018-05" db="EMBL/GenBank/DDBJ databases">
        <title>Novel Campyloabacter and Helicobacter Species and Strains.</title>
        <authorList>
            <person name="Mannion A.J."/>
            <person name="Shen Z."/>
            <person name="Fox J.G."/>
        </authorList>
    </citation>
    <scope>NUCLEOTIDE SEQUENCE [LARGE SCALE GENOMIC DNA]</scope>
    <source>
        <strain evidence="2">MIT17-670</strain>
    </source>
</reference>
<dbReference type="EMBL" id="NXMA01000011">
    <property type="protein sequence ID" value="TKX31194.1"/>
    <property type="molecule type" value="Genomic_DNA"/>
</dbReference>
<comment type="caution">
    <text evidence="1">The sequence shown here is derived from an EMBL/GenBank/DDBJ whole genome shotgun (WGS) entry which is preliminary data.</text>
</comment>
<gene>
    <name evidence="1" type="ORF">CQA76_06750</name>
</gene>
<accession>A0A4U7BR64</accession>
<dbReference type="InterPro" id="IPR035393">
    <property type="entry name" value="DUF5416"/>
</dbReference>
<proteinExistence type="predicted"/>
<keyword evidence="2" id="KW-1185">Reference proteome</keyword>
<dbReference type="Proteomes" id="UP000310353">
    <property type="component" value="Unassembled WGS sequence"/>
</dbReference>
<dbReference type="AlphaFoldDB" id="A0A4U7BR64"/>
<organism evidence="1 2">
    <name type="scientific">Campylobacter aviculae</name>
    <dbReference type="NCBI Taxonomy" id="2510190"/>
    <lineage>
        <taxon>Bacteria</taxon>
        <taxon>Pseudomonadati</taxon>
        <taxon>Campylobacterota</taxon>
        <taxon>Epsilonproteobacteria</taxon>
        <taxon>Campylobacterales</taxon>
        <taxon>Campylobacteraceae</taxon>
        <taxon>Campylobacter</taxon>
    </lineage>
</organism>